<name>A0A2T3XMS1_9BURK</name>
<sequence length="77" mass="8726">MLKSFLVSNWIVIVILLMIATGVAGILALQMNKAHQEQQAVARAQQLARERAEKAAEINRQEQETIRKAPDFKLLRD</sequence>
<comment type="caution">
    <text evidence="2">The sequence shown here is derived from an EMBL/GenBank/DDBJ whole genome shotgun (WGS) entry which is preliminary data.</text>
</comment>
<protein>
    <submittedName>
        <fullName evidence="2">Uncharacterized protein</fullName>
    </submittedName>
</protein>
<accession>A0A2T3XMS1</accession>
<dbReference type="AlphaFoldDB" id="A0A2T3XMS1"/>
<proteinExistence type="predicted"/>
<dbReference type="Proteomes" id="UP000240638">
    <property type="component" value="Unassembled WGS sequence"/>
</dbReference>
<gene>
    <name evidence="2" type="ORF">C9I57_26575</name>
</gene>
<dbReference type="RefSeq" id="WP_107153567.1">
    <property type="nucleotide sequence ID" value="NZ_PYUC01000016.1"/>
</dbReference>
<organism evidence="2 3">
    <name type="scientific">Trinickia symbiotica</name>
    <dbReference type="NCBI Taxonomy" id="863227"/>
    <lineage>
        <taxon>Bacteria</taxon>
        <taxon>Pseudomonadati</taxon>
        <taxon>Pseudomonadota</taxon>
        <taxon>Betaproteobacteria</taxon>
        <taxon>Burkholderiales</taxon>
        <taxon>Burkholderiaceae</taxon>
        <taxon>Trinickia</taxon>
    </lineage>
</organism>
<keyword evidence="1" id="KW-1133">Transmembrane helix</keyword>
<reference evidence="2 3" key="1">
    <citation type="submission" date="2018-03" db="EMBL/GenBank/DDBJ databases">
        <title>Whole genome analyses suggest that Burkholderia sensu lato contains two further novel genera in the rhizoxinica-symbiotica group Mycetohabitans gen. nov., and Trinickia gen. nov.: implications for the evolution of diazotrophy and nodulation in the Burkholderiaceae.</title>
        <authorList>
            <person name="Estrada De Los Santos P."/>
            <person name="Palmer M."/>
            <person name="Chavez-Ramirez B."/>
            <person name="Steenkamp E.T."/>
            <person name="Hirsch A.M."/>
            <person name="Manyaka P."/>
            <person name="Maluk M."/>
            <person name="Lafos M."/>
            <person name="Crook M."/>
            <person name="Gross E."/>
            <person name="Simon M.F."/>
            <person name="Bueno Dos Reis Junior F."/>
            <person name="Poole P.S."/>
            <person name="Venter S.N."/>
            <person name="James E.K."/>
        </authorList>
    </citation>
    <scope>NUCLEOTIDE SEQUENCE [LARGE SCALE GENOMIC DNA]</scope>
    <source>
        <strain evidence="2 3">JPY-366</strain>
    </source>
</reference>
<keyword evidence="1" id="KW-0472">Membrane</keyword>
<keyword evidence="1" id="KW-0812">Transmembrane</keyword>
<evidence type="ECO:0000313" key="3">
    <source>
        <dbReference type="Proteomes" id="UP000240638"/>
    </source>
</evidence>
<evidence type="ECO:0000256" key="1">
    <source>
        <dbReference type="SAM" id="Phobius"/>
    </source>
</evidence>
<evidence type="ECO:0000313" key="2">
    <source>
        <dbReference type="EMBL" id="PTB17785.1"/>
    </source>
</evidence>
<feature type="transmembrane region" description="Helical" evidence="1">
    <location>
        <begin position="6"/>
        <end position="29"/>
    </location>
</feature>
<dbReference type="EMBL" id="PYUC01000016">
    <property type="protein sequence ID" value="PTB17785.1"/>
    <property type="molecule type" value="Genomic_DNA"/>
</dbReference>